<keyword evidence="7 10" id="KW-1133">Transmembrane helix</keyword>
<evidence type="ECO:0000256" key="4">
    <source>
        <dbReference type="ARBA" id="ARBA00022475"/>
    </source>
</evidence>
<dbReference type="Gene3D" id="3.30.450.20">
    <property type="entry name" value="PAS domain"/>
    <property type="match status" value="2"/>
</dbReference>
<reference evidence="13 14" key="1">
    <citation type="submission" date="2017-01" db="EMBL/GenBank/DDBJ databases">
        <title>Novel large sulfur bacteria in the metagenomes of groundwater-fed chemosynthetic microbial mats in the Lake Huron basin.</title>
        <authorList>
            <person name="Sharrar A.M."/>
            <person name="Flood B.E."/>
            <person name="Bailey J.V."/>
            <person name="Jones D.S."/>
            <person name="Biddanda B."/>
            <person name="Ruberg S.A."/>
            <person name="Marcus D.N."/>
            <person name="Dick G.J."/>
        </authorList>
    </citation>
    <scope>NUCLEOTIDE SEQUENCE [LARGE SCALE GENOMIC DNA]</scope>
    <source>
        <strain evidence="13">A8</strain>
    </source>
</reference>
<evidence type="ECO:0000256" key="2">
    <source>
        <dbReference type="ARBA" id="ARBA00004651"/>
    </source>
</evidence>
<dbReference type="Gene3D" id="3.40.50.2300">
    <property type="match status" value="1"/>
</dbReference>
<dbReference type="GO" id="GO:0000155">
    <property type="term" value="F:phosphorelay sensor kinase activity"/>
    <property type="evidence" value="ECO:0007669"/>
    <property type="project" value="InterPro"/>
</dbReference>
<keyword evidence="6 10" id="KW-0812">Transmembrane</keyword>
<feature type="modified residue" description="4-aspartylphosphate" evidence="9">
    <location>
        <position position="696"/>
    </location>
</feature>
<feature type="transmembrane region" description="Helical" evidence="10">
    <location>
        <begin position="15"/>
        <end position="33"/>
    </location>
</feature>
<evidence type="ECO:0000256" key="1">
    <source>
        <dbReference type="ARBA" id="ARBA00000085"/>
    </source>
</evidence>
<dbReference type="GO" id="GO:0005886">
    <property type="term" value="C:plasma membrane"/>
    <property type="evidence" value="ECO:0007669"/>
    <property type="project" value="UniProtKB-SubCell"/>
</dbReference>
<dbReference type="InterPro" id="IPR004010">
    <property type="entry name" value="Double_Cache_2"/>
</dbReference>
<dbReference type="EMBL" id="MTEJ01000511">
    <property type="protein sequence ID" value="OQX02171.1"/>
    <property type="molecule type" value="Genomic_DNA"/>
</dbReference>
<feature type="transmembrane region" description="Helical" evidence="10">
    <location>
        <begin position="346"/>
        <end position="365"/>
    </location>
</feature>
<dbReference type="InterPro" id="IPR003594">
    <property type="entry name" value="HATPase_dom"/>
</dbReference>
<dbReference type="Proteomes" id="UP000192491">
    <property type="component" value="Unassembled WGS sequence"/>
</dbReference>
<dbReference type="SUPFAM" id="SSF47384">
    <property type="entry name" value="Homodimeric domain of signal transducing histidine kinase"/>
    <property type="match status" value="1"/>
</dbReference>
<dbReference type="Gene3D" id="1.10.287.130">
    <property type="match status" value="1"/>
</dbReference>
<dbReference type="PANTHER" id="PTHR43065">
    <property type="entry name" value="SENSOR HISTIDINE KINASE"/>
    <property type="match status" value="1"/>
</dbReference>
<evidence type="ECO:0000256" key="10">
    <source>
        <dbReference type="SAM" id="Phobius"/>
    </source>
</evidence>
<evidence type="ECO:0000256" key="9">
    <source>
        <dbReference type="PROSITE-ProRule" id="PRU00169"/>
    </source>
</evidence>
<evidence type="ECO:0000256" key="8">
    <source>
        <dbReference type="ARBA" id="ARBA00023136"/>
    </source>
</evidence>
<evidence type="ECO:0000256" key="6">
    <source>
        <dbReference type="ARBA" id="ARBA00022692"/>
    </source>
</evidence>
<evidence type="ECO:0000256" key="5">
    <source>
        <dbReference type="ARBA" id="ARBA00022553"/>
    </source>
</evidence>
<dbReference type="Pfam" id="PF00072">
    <property type="entry name" value="Response_reg"/>
    <property type="match status" value="1"/>
</dbReference>
<keyword evidence="8 10" id="KW-0472">Membrane</keyword>
<dbReference type="SMART" id="SM00388">
    <property type="entry name" value="HisKA"/>
    <property type="match status" value="1"/>
</dbReference>
<protein>
    <recommendedName>
        <fullName evidence="3">histidine kinase</fullName>
        <ecNumber evidence="3">2.7.13.3</ecNumber>
    </recommendedName>
</protein>
<dbReference type="SMART" id="SM01049">
    <property type="entry name" value="Cache_2"/>
    <property type="match status" value="2"/>
</dbReference>
<keyword evidence="5 9" id="KW-0597">Phosphoprotein</keyword>
<dbReference type="AlphaFoldDB" id="A0A1Y1QC96"/>
<dbReference type="InterPro" id="IPR033480">
    <property type="entry name" value="sCache_2"/>
</dbReference>
<dbReference type="InterPro" id="IPR036097">
    <property type="entry name" value="HisK_dim/P_sf"/>
</dbReference>
<dbReference type="Pfam" id="PF02518">
    <property type="entry name" value="HATPase_c"/>
    <property type="match status" value="1"/>
</dbReference>
<evidence type="ECO:0000259" key="12">
    <source>
        <dbReference type="PROSITE" id="PS50110"/>
    </source>
</evidence>
<dbReference type="InterPro" id="IPR005467">
    <property type="entry name" value="His_kinase_dom"/>
</dbReference>
<organism evidence="13 14">
    <name type="scientific">Thiothrix lacustris</name>
    <dbReference type="NCBI Taxonomy" id="525917"/>
    <lineage>
        <taxon>Bacteria</taxon>
        <taxon>Pseudomonadati</taxon>
        <taxon>Pseudomonadota</taxon>
        <taxon>Gammaproteobacteria</taxon>
        <taxon>Thiotrichales</taxon>
        <taxon>Thiotrichaceae</taxon>
        <taxon>Thiothrix</taxon>
    </lineage>
</organism>
<evidence type="ECO:0000313" key="13">
    <source>
        <dbReference type="EMBL" id="OQX02171.1"/>
    </source>
</evidence>
<name>A0A1Y1QC96_9GAMM</name>
<evidence type="ECO:0000256" key="7">
    <source>
        <dbReference type="ARBA" id="ARBA00022989"/>
    </source>
</evidence>
<dbReference type="InterPro" id="IPR011006">
    <property type="entry name" value="CheY-like_superfamily"/>
</dbReference>
<dbReference type="Pfam" id="PF08269">
    <property type="entry name" value="dCache_2"/>
    <property type="match status" value="1"/>
</dbReference>
<dbReference type="InterPro" id="IPR003661">
    <property type="entry name" value="HisK_dim/P_dom"/>
</dbReference>
<dbReference type="Gene3D" id="3.30.565.10">
    <property type="entry name" value="Histidine kinase-like ATPase, C-terminal domain"/>
    <property type="match status" value="1"/>
</dbReference>
<sequence length="768" mass="86289">MSYLKPLESRLSRRFFIAILGLIVVIFGIIYAYSVPLIKQKVFEIERNASRLALNNVFELANRMYANVEEYHAQALDAHQQQLKVAVALSESYVRHTFREALKKGIPLEQARQQAFTTLRDFSYGNKDYIWIADYQGILLSHPDPRYHGKNSDNMRDSEGKAIVANVVKLALKDGEGFYRYQWQRLAEAQPLDKVSYVKNYPEWGFVIGSGVYLDDLEKEIKNRRERALLELRDALQEIKVAKTGYMYIFDSQSRMLIHPNPNIDRTQFQALKNPVTGNSIAADLIKVADTGQELHYQWDKPSDPGNYSYEKLSLVRYLPGFDWYICSSVYLDELYSSSETLSDRILILAALTMLGAIVLAYLFANRITRPLELQIKRRGEELLETNARAQRMNAVGQLAGGLAHDFNNLLSIILGNLLLARDRYKQVHGLDDFLTPAIRASRRSADITHRLLAFSRRQPLQPVAVDVEQLLTETVELLRGSLPATIELNYHNDTTPLLAHVDPSHLENALVNLALNARDAMPHGGSVHFHTRLVHIHDTPTFDEPVETGHYVEIRITDTGNGFSEEAKRLAFEPFFSTKSGTNNSGLGLSMVYGFVKQSNGYICIANQAERGASITLLLPAAPADATLNNRNRDGQDVSALAGKLILLVEDNADVREVVRAQLTNLGLHVVEAEDADEAQQLIDSLPNLDGMVSDIMLPGELDGQQLAQRLYQKDAHSLILLISGYAHEASSPATDGVTFPLLRKPFDQQSLSHALWQASQQEEKQP</sequence>
<dbReference type="CDD" id="cd12912">
    <property type="entry name" value="PDC2_MCP_like"/>
    <property type="match status" value="1"/>
</dbReference>
<dbReference type="SMART" id="SM00448">
    <property type="entry name" value="REC"/>
    <property type="match status" value="1"/>
</dbReference>
<dbReference type="SUPFAM" id="SSF55874">
    <property type="entry name" value="ATPase domain of HSP90 chaperone/DNA topoisomerase II/histidine kinase"/>
    <property type="match status" value="1"/>
</dbReference>
<evidence type="ECO:0000259" key="11">
    <source>
        <dbReference type="PROSITE" id="PS50109"/>
    </source>
</evidence>
<dbReference type="SUPFAM" id="SSF52172">
    <property type="entry name" value="CheY-like"/>
    <property type="match status" value="1"/>
</dbReference>
<dbReference type="InterPro" id="IPR001789">
    <property type="entry name" value="Sig_transdc_resp-reg_receiver"/>
</dbReference>
<gene>
    <name evidence="13" type="ORF">BWK73_43565</name>
</gene>
<dbReference type="SMART" id="SM00387">
    <property type="entry name" value="HATPase_c"/>
    <property type="match status" value="1"/>
</dbReference>
<dbReference type="PANTHER" id="PTHR43065:SF49">
    <property type="entry name" value="HISTIDINE KINASE"/>
    <property type="match status" value="1"/>
</dbReference>
<dbReference type="CDD" id="cd00082">
    <property type="entry name" value="HisKA"/>
    <property type="match status" value="1"/>
</dbReference>
<evidence type="ECO:0000256" key="3">
    <source>
        <dbReference type="ARBA" id="ARBA00012438"/>
    </source>
</evidence>
<comment type="subcellular location">
    <subcellularLocation>
        <location evidence="2">Cell membrane</location>
        <topology evidence="2">Multi-pass membrane protein</topology>
    </subcellularLocation>
</comment>
<dbReference type="PRINTS" id="PR00344">
    <property type="entry name" value="BCTRLSENSOR"/>
</dbReference>
<dbReference type="InterPro" id="IPR004358">
    <property type="entry name" value="Sig_transdc_His_kin-like_C"/>
</dbReference>
<feature type="domain" description="Histidine kinase" evidence="11">
    <location>
        <begin position="402"/>
        <end position="624"/>
    </location>
</feature>
<comment type="caution">
    <text evidence="13">The sequence shown here is derived from an EMBL/GenBank/DDBJ whole genome shotgun (WGS) entry which is preliminary data.</text>
</comment>
<proteinExistence type="predicted"/>
<keyword evidence="4" id="KW-1003">Cell membrane</keyword>
<dbReference type="InterPro" id="IPR036890">
    <property type="entry name" value="HATPase_C_sf"/>
</dbReference>
<accession>A0A1Y1QC96</accession>
<dbReference type="PROSITE" id="PS50109">
    <property type="entry name" value="HIS_KIN"/>
    <property type="match status" value="1"/>
</dbReference>
<feature type="domain" description="Response regulatory" evidence="12">
    <location>
        <begin position="646"/>
        <end position="761"/>
    </location>
</feature>
<dbReference type="PROSITE" id="PS50110">
    <property type="entry name" value="RESPONSE_REGULATORY"/>
    <property type="match status" value="1"/>
</dbReference>
<dbReference type="EC" id="2.7.13.3" evidence="3"/>
<comment type="catalytic activity">
    <reaction evidence="1">
        <text>ATP + protein L-histidine = ADP + protein N-phospho-L-histidine.</text>
        <dbReference type="EC" id="2.7.13.3"/>
    </reaction>
</comment>
<evidence type="ECO:0000313" key="14">
    <source>
        <dbReference type="Proteomes" id="UP000192491"/>
    </source>
</evidence>